<dbReference type="SUPFAM" id="SSF48371">
    <property type="entry name" value="ARM repeat"/>
    <property type="match status" value="1"/>
</dbReference>
<organism evidence="1 2">
    <name type="scientific">Parasulfitobacter algicola</name>
    <dbReference type="NCBI Taxonomy" id="2614809"/>
    <lineage>
        <taxon>Bacteria</taxon>
        <taxon>Pseudomonadati</taxon>
        <taxon>Pseudomonadota</taxon>
        <taxon>Alphaproteobacteria</taxon>
        <taxon>Rhodobacterales</taxon>
        <taxon>Roseobacteraceae</taxon>
        <taxon>Parasulfitobacter</taxon>
    </lineage>
</organism>
<dbReference type="SMART" id="SM00567">
    <property type="entry name" value="EZ_HEAT"/>
    <property type="match status" value="5"/>
</dbReference>
<dbReference type="EMBL" id="JABUFE010000007">
    <property type="protein sequence ID" value="NSX55650.1"/>
    <property type="molecule type" value="Genomic_DNA"/>
</dbReference>
<dbReference type="Gene3D" id="1.25.10.10">
    <property type="entry name" value="Leucine-rich Repeat Variant"/>
    <property type="match status" value="4"/>
</dbReference>
<accession>A0ABX2ISX1</accession>
<reference evidence="1 2" key="1">
    <citation type="submission" date="2020-06" db="EMBL/GenBank/DDBJ databases">
        <title>Sulfitobacter algicola sp. nov., isolated from green algae.</title>
        <authorList>
            <person name="Wang C."/>
        </authorList>
    </citation>
    <scope>NUCLEOTIDE SEQUENCE [LARGE SCALE GENOMIC DNA]</scope>
    <source>
        <strain evidence="1 2">1151</strain>
    </source>
</reference>
<dbReference type="PANTHER" id="PTHR12697:SF5">
    <property type="entry name" value="DEOXYHYPUSINE HYDROXYLASE"/>
    <property type="match status" value="1"/>
</dbReference>
<keyword evidence="2" id="KW-1185">Reference proteome</keyword>
<gene>
    <name evidence="1" type="ORF">HRQ87_12635</name>
</gene>
<dbReference type="RefSeq" id="WP_174138800.1">
    <property type="nucleotide sequence ID" value="NZ_JABUFE010000007.1"/>
</dbReference>
<proteinExistence type="predicted"/>
<comment type="caution">
    <text evidence="1">The sequence shown here is derived from an EMBL/GenBank/DDBJ whole genome shotgun (WGS) entry which is preliminary data.</text>
</comment>
<dbReference type="Pfam" id="PF03130">
    <property type="entry name" value="HEAT_PBS"/>
    <property type="match status" value="1"/>
</dbReference>
<name>A0ABX2ISX1_9RHOB</name>
<dbReference type="InterPro" id="IPR011989">
    <property type="entry name" value="ARM-like"/>
</dbReference>
<dbReference type="InterPro" id="IPR004155">
    <property type="entry name" value="PBS_lyase_HEAT"/>
</dbReference>
<dbReference type="Proteomes" id="UP000777935">
    <property type="component" value="Unassembled WGS sequence"/>
</dbReference>
<evidence type="ECO:0000313" key="2">
    <source>
        <dbReference type="Proteomes" id="UP000777935"/>
    </source>
</evidence>
<dbReference type="InterPro" id="IPR016024">
    <property type="entry name" value="ARM-type_fold"/>
</dbReference>
<dbReference type="PANTHER" id="PTHR12697">
    <property type="entry name" value="PBS LYASE HEAT-LIKE PROTEIN"/>
    <property type="match status" value="1"/>
</dbReference>
<evidence type="ECO:0000313" key="1">
    <source>
        <dbReference type="EMBL" id="NSX55650.1"/>
    </source>
</evidence>
<protein>
    <submittedName>
        <fullName evidence="1">HEAT repeat domain-containing protein</fullName>
    </submittedName>
</protein>
<dbReference type="Pfam" id="PF13646">
    <property type="entry name" value="HEAT_2"/>
    <property type="match status" value="2"/>
</dbReference>
<sequence length="711" mass="75821">MSAVSSITLAKPSPTGSLDALSLISRHLASDNAVIRCAAARALGALNDPRAASMLVDALMDEDPDVRDDAMMALRRCAAPEHAQTILESLLGDPVKDVKIAAIQVLAKLNAVIAIPVLRGLALDRMEDKIAWEDQAGMWDDWLEVQIAAIAALGKMQDRGAVEPILAATQDELGQELEDVAFAALAQIPETGTAALLGIVRHPSDKTRRFALNALLNAKLSVLGPMIDVLANDVSPQIRILSLRACSADHGCVEQLGQDSDPQVRFATLDRFGAQRPDLALAGLADTSEAVRALALSLVSEHPEPPKDLFSNAAAWLAGARSELAIACITAMAKLDAPRAAPVLIDISGKPEQQAELRIAAIAALSASSDPDVIQHMAAMVHNPDRQLRAAALKALARVIQRDDQLAPMAEDAIIAAINHISADNDVIPMAVQGGQGDLGATRVEGPTDPRIMITRDGDIVAENPDAESIVVKPDFPRSTLQHLQDQNAPGQGDTPKIPQGRRRVAIAGPDNFATDLRITAIGIAASIKSTGLAKAILECVDDPHPDVRTAVYRAGLQLVDHHILKQPQRRAFAKGLKDTQPQVRADALRMLLKTGDVDQGIIKLSADPDPIVRMICVQSYAVDQTCQLLDALHDSAEIVRRAALHRIMAIQSRFAMSKAIQIAFDMGETAGLGSVINAEQDARHLCLEILARPNTSSHDVLSILIAFGPR</sequence>